<evidence type="ECO:0000313" key="2">
    <source>
        <dbReference type="EMBL" id="RAR73711.1"/>
    </source>
</evidence>
<evidence type="ECO:0000259" key="1">
    <source>
        <dbReference type="Pfam" id="PF03235"/>
    </source>
</evidence>
<comment type="caution">
    <text evidence="2">The sequence shown here is derived from an EMBL/GenBank/DDBJ whole genome shotgun (WGS) entry which is preliminary data.</text>
</comment>
<dbReference type="EMBL" id="QLSZ01000003">
    <property type="protein sequence ID" value="RAR73711.1"/>
    <property type="molecule type" value="Genomic_DNA"/>
</dbReference>
<name>A0A328YI50_9FLAO</name>
<keyword evidence="3" id="KW-1185">Reference proteome</keyword>
<dbReference type="Pfam" id="PF03235">
    <property type="entry name" value="GmrSD_N"/>
    <property type="match status" value="1"/>
</dbReference>
<feature type="domain" description="GmrSD restriction endonucleases N-terminal" evidence="1">
    <location>
        <begin position="6"/>
        <end position="329"/>
    </location>
</feature>
<dbReference type="Proteomes" id="UP000248840">
    <property type="component" value="Unassembled WGS sequence"/>
</dbReference>
<accession>A0A328YI50</accession>
<dbReference type="OrthoDB" id="9798761at2"/>
<sequence length="700" mass="82191">MNNNLSEIFDLIKKNEIILPSFQREFVWDVLAQKSLIASVISNIPCTSSLLVNYKDPGSINFLCKEIGNNLKQPYITPSSKNYSYLLDGQQRYSTLFYAFNNIYENLNLAQREIKLDSIFEQLKYRWFLDLKLINNDLFGYNSLKFDKLVADKYLPEEIIKIISSKKLNKTGKEFYSINKNRSDLISGCIEHSYVPLFWIIDFNYDVLKILKSIQKNNLNALYDNKEFEKLKIVICDFTFNESEFSKHILIINDKKSTDKQKKSSNDIILEQIEKISNEWSEKFSDFIKDRIKNYNLNPIYLEDIEKAIVTYSHINTGGTSLTTLDLICATSKSTDLRKKISENLFNKFNFINKEFIISEVELNERFDVFTNNNGIQNNFADFFIQVLNIIYFKNDKNPRTGKEYAINELPTNFSKQKYSLEKLNDDFIKNNLNYAIEIVRKICYFLNIHCGQRKFKNITNKLLLLPIAIAFIYIDNHDEKFIKKLISFYWIKLFSGSYDSHQNEQSYKDCIDIINWLLDQDPKVKESLIHQLDNEVLSKVEFSDYLSTCTNKPNKSLENNLMSYLLSINNEIHDFVSSQSIIDLNETIHHHHLIPLATASKIGYGTKEIRNKKHVLNVLMNITPISEKANIEIGRFTLKEYGDRLSVSNIDDHHITQDWVNFKYDDKDSHSLNKLNELFKKRHDDIAKNIRFILKNYLK</sequence>
<dbReference type="RefSeq" id="WP_112112516.1">
    <property type="nucleotide sequence ID" value="NZ_QLSZ01000003.1"/>
</dbReference>
<reference evidence="2 3" key="1">
    <citation type="submission" date="2018-06" db="EMBL/GenBank/DDBJ databases">
        <title>Genomic Encyclopedia of Archaeal and Bacterial Type Strains, Phase II (KMG-II): from individual species to whole genera.</title>
        <authorList>
            <person name="Goeker M."/>
        </authorList>
    </citation>
    <scope>NUCLEOTIDE SEQUENCE [LARGE SCALE GENOMIC DNA]</scope>
    <source>
        <strain evidence="2 3">DSM 25663</strain>
    </source>
</reference>
<dbReference type="PANTHER" id="PTHR37292">
    <property type="entry name" value="VNG6097C"/>
    <property type="match status" value="1"/>
</dbReference>
<protein>
    <submittedName>
        <fullName evidence="2">Uncharacterized protein DUF262</fullName>
    </submittedName>
</protein>
<proteinExistence type="predicted"/>
<evidence type="ECO:0000313" key="3">
    <source>
        <dbReference type="Proteomes" id="UP000248840"/>
    </source>
</evidence>
<dbReference type="PANTHER" id="PTHR37292:SF2">
    <property type="entry name" value="DUF262 DOMAIN-CONTAINING PROTEIN"/>
    <property type="match status" value="1"/>
</dbReference>
<dbReference type="InterPro" id="IPR004919">
    <property type="entry name" value="GmrSD_N"/>
</dbReference>
<gene>
    <name evidence="2" type="ORF">CLV55_10330</name>
</gene>
<dbReference type="AlphaFoldDB" id="A0A328YI50"/>
<organism evidence="2 3">
    <name type="scientific">Flavobacterium aciduliphilum</name>
    <dbReference type="NCBI Taxonomy" id="1101402"/>
    <lineage>
        <taxon>Bacteria</taxon>
        <taxon>Pseudomonadati</taxon>
        <taxon>Bacteroidota</taxon>
        <taxon>Flavobacteriia</taxon>
        <taxon>Flavobacteriales</taxon>
        <taxon>Flavobacteriaceae</taxon>
        <taxon>Flavobacterium</taxon>
    </lineage>
</organism>